<keyword evidence="3" id="KW-1185">Reference proteome</keyword>
<dbReference type="InParanoid" id="A0A1C7NDU5"/>
<protein>
    <submittedName>
        <fullName evidence="2">Uncharacterized protein</fullName>
    </submittedName>
</protein>
<comment type="caution">
    <text evidence="2">The sequence shown here is derived from an EMBL/GenBank/DDBJ whole genome shotgun (WGS) entry which is preliminary data.</text>
</comment>
<gene>
    <name evidence="2" type="ORF">A0J61_04674</name>
</gene>
<dbReference type="EMBL" id="LUGH01000233">
    <property type="protein sequence ID" value="OBZ87273.1"/>
    <property type="molecule type" value="Genomic_DNA"/>
</dbReference>
<dbReference type="Proteomes" id="UP000093000">
    <property type="component" value="Unassembled WGS sequence"/>
</dbReference>
<evidence type="ECO:0000256" key="1">
    <source>
        <dbReference type="SAM" id="MobiDB-lite"/>
    </source>
</evidence>
<accession>A0A1C7NDU5</accession>
<evidence type="ECO:0000313" key="2">
    <source>
        <dbReference type="EMBL" id="OBZ87273.1"/>
    </source>
</evidence>
<organism evidence="2 3">
    <name type="scientific">Choanephora cucurbitarum</name>
    <dbReference type="NCBI Taxonomy" id="101091"/>
    <lineage>
        <taxon>Eukaryota</taxon>
        <taxon>Fungi</taxon>
        <taxon>Fungi incertae sedis</taxon>
        <taxon>Mucoromycota</taxon>
        <taxon>Mucoromycotina</taxon>
        <taxon>Mucoromycetes</taxon>
        <taxon>Mucorales</taxon>
        <taxon>Mucorineae</taxon>
        <taxon>Choanephoraceae</taxon>
        <taxon>Choanephoroideae</taxon>
        <taxon>Choanephora</taxon>
    </lineage>
</organism>
<reference evidence="2 3" key="1">
    <citation type="submission" date="2016-03" db="EMBL/GenBank/DDBJ databases">
        <title>Choanephora cucurbitarum.</title>
        <authorList>
            <person name="Min B."/>
            <person name="Park H."/>
            <person name="Park J.-H."/>
            <person name="Shin H.-D."/>
            <person name="Choi I.-G."/>
        </authorList>
    </citation>
    <scope>NUCLEOTIDE SEQUENCE [LARGE SCALE GENOMIC DNA]</scope>
    <source>
        <strain evidence="2 3">KUS-F28377</strain>
    </source>
</reference>
<feature type="region of interest" description="Disordered" evidence="1">
    <location>
        <begin position="30"/>
        <end position="69"/>
    </location>
</feature>
<evidence type="ECO:0000313" key="3">
    <source>
        <dbReference type="Proteomes" id="UP000093000"/>
    </source>
</evidence>
<name>A0A1C7NDU5_9FUNG</name>
<sequence>MAPEAPSDRSPLFLEVEKRLMDTLRDIVMQEREKENEEEDEKDSNEILSKMNKKCKQDKNEEGLALSNH</sequence>
<dbReference type="AlphaFoldDB" id="A0A1C7NDU5"/>
<proteinExistence type="predicted"/>